<evidence type="ECO:0000313" key="2">
    <source>
        <dbReference type="Proteomes" id="UP000501451"/>
    </source>
</evidence>
<gene>
    <name evidence="1" type="ORF">G7057_06295</name>
</gene>
<proteinExistence type="predicted"/>
<keyword evidence="2" id="KW-1185">Reference proteome</keyword>
<dbReference type="KEGG" id="jar:G7057_06295"/>
<protein>
    <submittedName>
        <fullName evidence="1">Uncharacterized protein</fullName>
    </submittedName>
</protein>
<dbReference type="RefSeq" id="WP_166162119.1">
    <property type="nucleotide sequence ID" value="NZ_CP049740.1"/>
</dbReference>
<dbReference type="EMBL" id="CP049740">
    <property type="protein sequence ID" value="QII82083.1"/>
    <property type="molecule type" value="Genomic_DNA"/>
</dbReference>
<dbReference type="AlphaFoldDB" id="A0A6G7K9Z3"/>
<name>A0A6G7K9Z3_9LACT</name>
<evidence type="ECO:0000313" key="1">
    <source>
        <dbReference type="EMBL" id="QII82083.1"/>
    </source>
</evidence>
<dbReference type="Proteomes" id="UP000501451">
    <property type="component" value="Chromosome"/>
</dbReference>
<reference evidence="1 2" key="1">
    <citation type="journal article" date="2017" name="Int. J. Syst. Evol. Microbiol.">
        <title>Jeotgalibaca porci sp. nov. and Jeotgalibaca arthritidis sp. nov., isolated from pigs, and emended description of the genus Jeotgalibaca.</title>
        <authorList>
            <person name="Zamora L."/>
            <person name="Perez-Sancho M."/>
            <person name="Dominguez L."/>
            <person name="Fernandez-Garayzabal J.F."/>
            <person name="Vela A.I."/>
        </authorList>
    </citation>
    <scope>NUCLEOTIDE SEQUENCE [LARGE SCALE GENOMIC DNA]</scope>
    <source>
        <strain evidence="1 2">CECT 9157</strain>
    </source>
</reference>
<organism evidence="1 2">
    <name type="scientific">Jeotgalibaca arthritidis</name>
    <dbReference type="NCBI Taxonomy" id="1868794"/>
    <lineage>
        <taxon>Bacteria</taxon>
        <taxon>Bacillati</taxon>
        <taxon>Bacillota</taxon>
        <taxon>Bacilli</taxon>
        <taxon>Lactobacillales</taxon>
        <taxon>Carnobacteriaceae</taxon>
        <taxon>Jeotgalibaca</taxon>
    </lineage>
</organism>
<accession>A0A6G7K9Z3</accession>
<sequence length="68" mass="8038">MNKQKAVVAVNDLIQVFTEEGDYLIPNLYRITHIDRRFPHKLYYEAQTIDAMQSDIKGLEAYEFVKVF</sequence>